<dbReference type="SUPFAM" id="SSF54786">
    <property type="entry name" value="YcfA/nrd intein domain"/>
    <property type="match status" value="1"/>
</dbReference>
<proteinExistence type="inferred from homology"/>
<keyword evidence="5" id="KW-0378">Hydrolase</keyword>
<evidence type="ECO:0008006" key="10">
    <source>
        <dbReference type="Google" id="ProtNLM"/>
    </source>
</evidence>
<evidence type="ECO:0000256" key="3">
    <source>
        <dbReference type="ARBA" id="ARBA00022722"/>
    </source>
</evidence>
<protein>
    <recommendedName>
        <fullName evidence="10">Addiction module toxin, HicA family</fullName>
    </recommendedName>
</protein>
<evidence type="ECO:0000256" key="4">
    <source>
        <dbReference type="ARBA" id="ARBA00022759"/>
    </source>
</evidence>
<dbReference type="Pfam" id="PF07927">
    <property type="entry name" value="HicA_toxin"/>
    <property type="match status" value="1"/>
</dbReference>
<dbReference type="GO" id="GO:0016787">
    <property type="term" value="F:hydrolase activity"/>
    <property type="evidence" value="ECO:0007669"/>
    <property type="project" value="UniProtKB-KW"/>
</dbReference>
<gene>
    <name evidence="8" type="ORF">A3J64_02950</name>
</gene>
<evidence type="ECO:0000313" key="8">
    <source>
        <dbReference type="EMBL" id="OGZ36281.1"/>
    </source>
</evidence>
<sequence length="77" mass="9154">MPKITPLDYKKLVKIFETEGFKIIRQKGDHIILTKTGTPRPIVIPMYKEVPVFVIRNNLRVAEITRERYFELLKKIK</sequence>
<keyword evidence="2" id="KW-1277">Toxin-antitoxin system</keyword>
<accession>A0A1G2FFG3</accession>
<keyword evidence="6" id="KW-0694">RNA-binding</keyword>
<keyword evidence="7" id="KW-0346">Stress response</keyword>
<evidence type="ECO:0000256" key="7">
    <source>
        <dbReference type="ARBA" id="ARBA00023016"/>
    </source>
</evidence>
<dbReference type="InterPro" id="IPR038570">
    <property type="entry name" value="HicA_sf"/>
</dbReference>
<name>A0A1G2FFG3_9BACT</name>
<evidence type="ECO:0000256" key="6">
    <source>
        <dbReference type="ARBA" id="ARBA00022884"/>
    </source>
</evidence>
<evidence type="ECO:0000256" key="1">
    <source>
        <dbReference type="ARBA" id="ARBA00006620"/>
    </source>
</evidence>
<dbReference type="STRING" id="1801997.A3J64_02950"/>
<keyword evidence="4" id="KW-0255">Endonuclease</keyword>
<dbReference type="EMBL" id="MHNB01000028">
    <property type="protein sequence ID" value="OGZ36281.1"/>
    <property type="molecule type" value="Genomic_DNA"/>
</dbReference>
<keyword evidence="3" id="KW-0540">Nuclease</keyword>
<comment type="caution">
    <text evidence="8">The sequence shown here is derived from an EMBL/GenBank/DDBJ whole genome shotgun (WGS) entry which is preliminary data.</text>
</comment>
<dbReference type="InterPro" id="IPR012933">
    <property type="entry name" value="HicA_mRNA_interferase"/>
</dbReference>
<comment type="similarity">
    <text evidence="1">Belongs to the HicA mRNA interferase family.</text>
</comment>
<dbReference type="Gene3D" id="3.30.920.30">
    <property type="entry name" value="Hypothetical protein"/>
    <property type="match status" value="1"/>
</dbReference>
<dbReference type="GO" id="GO:0004519">
    <property type="term" value="F:endonuclease activity"/>
    <property type="evidence" value="ECO:0007669"/>
    <property type="project" value="UniProtKB-KW"/>
</dbReference>
<dbReference type="GO" id="GO:0003729">
    <property type="term" value="F:mRNA binding"/>
    <property type="evidence" value="ECO:0007669"/>
    <property type="project" value="InterPro"/>
</dbReference>
<dbReference type="Proteomes" id="UP000177061">
    <property type="component" value="Unassembled WGS sequence"/>
</dbReference>
<evidence type="ECO:0000256" key="5">
    <source>
        <dbReference type="ARBA" id="ARBA00022801"/>
    </source>
</evidence>
<reference evidence="8 9" key="1">
    <citation type="journal article" date="2016" name="Nat. Commun.">
        <title>Thousands of microbial genomes shed light on interconnected biogeochemical processes in an aquifer system.</title>
        <authorList>
            <person name="Anantharaman K."/>
            <person name="Brown C.T."/>
            <person name="Hug L.A."/>
            <person name="Sharon I."/>
            <person name="Castelle C.J."/>
            <person name="Probst A.J."/>
            <person name="Thomas B.C."/>
            <person name="Singh A."/>
            <person name="Wilkins M.J."/>
            <person name="Karaoz U."/>
            <person name="Brodie E.L."/>
            <person name="Williams K.H."/>
            <person name="Hubbard S.S."/>
            <person name="Banfield J.F."/>
        </authorList>
    </citation>
    <scope>NUCLEOTIDE SEQUENCE [LARGE SCALE GENOMIC DNA]</scope>
</reference>
<evidence type="ECO:0000313" key="9">
    <source>
        <dbReference type="Proteomes" id="UP000177061"/>
    </source>
</evidence>
<organism evidence="8 9">
    <name type="scientific">Candidatus Portnoybacteria bacterium RIFCSPHIGHO2_12_FULL_38_9</name>
    <dbReference type="NCBI Taxonomy" id="1801997"/>
    <lineage>
        <taxon>Bacteria</taxon>
        <taxon>Candidatus Portnoyibacteriota</taxon>
    </lineage>
</organism>
<dbReference type="AlphaFoldDB" id="A0A1G2FFG3"/>
<evidence type="ECO:0000256" key="2">
    <source>
        <dbReference type="ARBA" id="ARBA00022649"/>
    </source>
</evidence>